<name>A0A4R1HJ74_PSEEN</name>
<comment type="caution">
    <text evidence="3">The sequence shown here is derived from an EMBL/GenBank/DDBJ whole genome shotgun (WGS) entry which is preliminary data.</text>
</comment>
<dbReference type="Proteomes" id="UP000295560">
    <property type="component" value="Unassembled WGS sequence"/>
</dbReference>
<keyword evidence="4" id="KW-1185">Reference proteome</keyword>
<reference evidence="3 4" key="1">
    <citation type="submission" date="2019-03" db="EMBL/GenBank/DDBJ databases">
        <title>Sequencing the genomes of 1000 actinobacteria strains.</title>
        <authorList>
            <person name="Klenk H.-P."/>
        </authorList>
    </citation>
    <scope>NUCLEOTIDE SEQUENCE [LARGE SCALE GENOMIC DNA]</scope>
    <source>
        <strain evidence="3 4">DSM 44969</strain>
    </source>
</reference>
<dbReference type="PANTHER" id="PTHR35176:SF6">
    <property type="entry name" value="HEME OXYGENASE HI_0854-RELATED"/>
    <property type="match status" value="1"/>
</dbReference>
<protein>
    <submittedName>
        <fullName evidence="3">Pyridoxamine 5'-phosphate oxidase</fullName>
    </submittedName>
</protein>
<dbReference type="InterPro" id="IPR011576">
    <property type="entry name" value="Pyridox_Oxase_N"/>
</dbReference>
<dbReference type="GO" id="GO:0070967">
    <property type="term" value="F:coenzyme F420 binding"/>
    <property type="evidence" value="ECO:0007669"/>
    <property type="project" value="TreeGrafter"/>
</dbReference>
<feature type="domain" description="Pyridoxamine 5'-phosphate oxidase N-terminal" evidence="2">
    <location>
        <begin position="27"/>
        <end position="109"/>
    </location>
</feature>
<dbReference type="EMBL" id="SMFZ01000002">
    <property type="protein sequence ID" value="TCK21898.1"/>
    <property type="molecule type" value="Genomic_DNA"/>
</dbReference>
<dbReference type="AlphaFoldDB" id="A0A4R1HJ74"/>
<evidence type="ECO:0000259" key="2">
    <source>
        <dbReference type="Pfam" id="PF01243"/>
    </source>
</evidence>
<evidence type="ECO:0000313" key="3">
    <source>
        <dbReference type="EMBL" id="TCK21898.1"/>
    </source>
</evidence>
<organism evidence="3 4">
    <name type="scientific">Pseudonocardia endophytica</name>
    <dbReference type="NCBI Taxonomy" id="401976"/>
    <lineage>
        <taxon>Bacteria</taxon>
        <taxon>Bacillati</taxon>
        <taxon>Actinomycetota</taxon>
        <taxon>Actinomycetes</taxon>
        <taxon>Pseudonocardiales</taxon>
        <taxon>Pseudonocardiaceae</taxon>
        <taxon>Pseudonocardia</taxon>
    </lineage>
</organism>
<accession>A0A4R1HJ74</accession>
<keyword evidence="1" id="KW-0560">Oxidoreductase</keyword>
<dbReference type="InterPro" id="IPR012349">
    <property type="entry name" value="Split_barrel_FMN-bd"/>
</dbReference>
<dbReference type="GO" id="GO:0005829">
    <property type="term" value="C:cytosol"/>
    <property type="evidence" value="ECO:0007669"/>
    <property type="project" value="TreeGrafter"/>
</dbReference>
<dbReference type="Pfam" id="PF01243">
    <property type="entry name" value="PNPOx_N"/>
    <property type="match status" value="1"/>
</dbReference>
<evidence type="ECO:0000313" key="4">
    <source>
        <dbReference type="Proteomes" id="UP000295560"/>
    </source>
</evidence>
<dbReference type="Gene3D" id="2.30.110.10">
    <property type="entry name" value="Electron Transport, Fmn-binding Protein, Chain A"/>
    <property type="match status" value="1"/>
</dbReference>
<dbReference type="OrthoDB" id="5115613at2"/>
<gene>
    <name evidence="3" type="ORF">EV378_5890</name>
</gene>
<evidence type="ECO:0000256" key="1">
    <source>
        <dbReference type="ARBA" id="ARBA00023002"/>
    </source>
</evidence>
<dbReference type="PANTHER" id="PTHR35176">
    <property type="entry name" value="HEME OXYGENASE HI_0854-RELATED"/>
    <property type="match status" value="1"/>
</dbReference>
<dbReference type="SUPFAM" id="SSF50475">
    <property type="entry name" value="FMN-binding split barrel"/>
    <property type="match status" value="1"/>
</dbReference>
<dbReference type="GO" id="GO:0016627">
    <property type="term" value="F:oxidoreductase activity, acting on the CH-CH group of donors"/>
    <property type="evidence" value="ECO:0007669"/>
    <property type="project" value="TreeGrafter"/>
</dbReference>
<dbReference type="RefSeq" id="WP_132430584.1">
    <property type="nucleotide sequence ID" value="NZ_SMFZ01000002.1"/>
</dbReference>
<dbReference type="InterPro" id="IPR052019">
    <property type="entry name" value="F420H2_bilvrd_red/Heme_oxyg"/>
</dbReference>
<sequence>MTTWDGFVDGAPTISEIFRRRHAATGNLCMLGTLRADGWPRISPVEPRTFEGELWIVGMPDTRKFDDLARDPRFTLHTATVDTHVSEGDAKLWGVVENRPDPDLHQRFAEALFDETGFDLRGQEFGHFFGADIRGASSVQVGDGHLDIHVWEPGEKERVVRKH</sequence>
<proteinExistence type="predicted"/>